<sequence length="146" mass="17334">MKFLCDGMLGKLCKYLRICGIDTIYCNEGMKILLLAKREDRIVLTKNTQLKNKNGFFFVEGNDPIIQLKTVLEKFDLAEKINPFSRCLCCNEVLIPVEKEKIKGRIPYYTYKNFDDFAECPKCQRVYWKGSHYRKMEKNIKRWLNL</sequence>
<dbReference type="InterPro" id="IPR002782">
    <property type="entry name" value="Mut7-C_RNAse_dom"/>
</dbReference>
<evidence type="ECO:0000259" key="1">
    <source>
        <dbReference type="Pfam" id="PF01927"/>
    </source>
</evidence>
<organism evidence="2">
    <name type="scientific">candidate division WOR-3 bacterium</name>
    <dbReference type="NCBI Taxonomy" id="2052148"/>
    <lineage>
        <taxon>Bacteria</taxon>
        <taxon>Bacteria division WOR-3</taxon>
    </lineage>
</organism>
<protein>
    <recommendedName>
        <fullName evidence="1">Mut7-C RNAse domain-containing protein</fullName>
    </recommendedName>
</protein>
<dbReference type="AlphaFoldDB" id="A0A7C4XES9"/>
<reference evidence="2" key="1">
    <citation type="journal article" date="2020" name="mSystems">
        <title>Genome- and Community-Level Interaction Insights into Carbon Utilization and Element Cycling Functions of Hydrothermarchaeota in Hydrothermal Sediment.</title>
        <authorList>
            <person name="Zhou Z."/>
            <person name="Liu Y."/>
            <person name="Xu W."/>
            <person name="Pan J."/>
            <person name="Luo Z.H."/>
            <person name="Li M."/>
        </authorList>
    </citation>
    <scope>NUCLEOTIDE SEQUENCE [LARGE SCALE GENOMIC DNA]</scope>
    <source>
        <strain evidence="2">SpSt-774</strain>
    </source>
</reference>
<feature type="domain" description="Mut7-C RNAse" evidence="1">
    <location>
        <begin position="1"/>
        <end position="139"/>
    </location>
</feature>
<proteinExistence type="predicted"/>
<name>A0A7C4XES9_UNCW3</name>
<dbReference type="EMBL" id="DTGZ01000092">
    <property type="protein sequence ID" value="HGV97615.1"/>
    <property type="molecule type" value="Genomic_DNA"/>
</dbReference>
<dbReference type="Pfam" id="PF01927">
    <property type="entry name" value="Mut7-C"/>
    <property type="match status" value="1"/>
</dbReference>
<comment type="caution">
    <text evidence="2">The sequence shown here is derived from an EMBL/GenBank/DDBJ whole genome shotgun (WGS) entry which is preliminary data.</text>
</comment>
<dbReference type="PANTHER" id="PTHR39081:SF1">
    <property type="entry name" value="MUT7-C RNASE DOMAIN-CONTAINING PROTEIN"/>
    <property type="match status" value="1"/>
</dbReference>
<evidence type="ECO:0000313" key="2">
    <source>
        <dbReference type="EMBL" id="HGV97615.1"/>
    </source>
</evidence>
<dbReference type="PANTHER" id="PTHR39081">
    <property type="entry name" value="MUT7-C DOMAIN-CONTAINING PROTEIN"/>
    <property type="match status" value="1"/>
</dbReference>
<accession>A0A7C4XES9</accession>
<gene>
    <name evidence="2" type="ORF">ENV60_04900</name>
</gene>